<proteinExistence type="inferred from homology"/>
<keyword evidence="4" id="KW-0479">Metal-binding</keyword>
<sequence length="854" mass="94720">MTEEDVFRFWGKTSGNVVHPAVCHMLDTGIVACELLMVQPHGFISKLADEFGITTDALPQLAAFLAALHDIGKISPGFQAKRPDLSAPLKLEGYVFSRADEDRHTLSTLETLPDLLIDCLQCEDSLAIALSRALAAHHGVFTGQEAQKVGAGKWIKARRAALEFLSRLFWDKSLTGLGFPSTPALVILAGLVSVSDWLSSAEENFPYLTCPRPDLREYVADRTQKARELVSRLRFDVSSPAATEFHQLFDFTSPNPSQTVTLQTVNELHHPMLVVIESPMGSGKTEAAQAVYAHLSCEAGLRGMYYALPTQATGNAMLPRTARFLTRLGLETGTELHLLHTNADLNQDYERLRISSLNAEPGDVSASSWFTARKRGLLAAHGVGTLDQALLAALKVRHFFVRLFGLAGKLLVLDEVHAYDAYMVEEIYRLIGWLAHCHTSVVLLSATLPKARRKKLIQAFRPEVEVPDDIRYPCVTGVDISGAFAAHPIEGLKPDTIYVEPVIAESTDKPARILSLLLEKLADGGCAACIMNTVGEAQDLHELLRHHFPADEVLLFHSRFTLERKLRIEHDILSRYASDGKRPHRGIVIATQVIEQSLDVDFDLMITDLAPIDLLLQRAGRLHRHERARPQLLRPRNLWVLMPEFRSRLPDFGGSEYVYTPDILLKTALLFSAEEDLSHLEVSIPTGVSALIECVYGDDFPPEVPEHLLGPMRGWEAKRLGDETSQTFFAACSALIEAKACLRDPDYLGQISMDNDDDCAIVTRLTRPNVMLVVVENGRCLTVADKAEERKLFSSTVATDNTAIVKHFLAKEPPGEWADSPLLRHCRPLFVSGGKSVERPDLSYDDEFGLRFAR</sequence>
<comment type="similarity">
    <text evidence="1">In the N-terminal section; belongs to the CRISPR-associated nuclease Cas3-HD family.</text>
</comment>
<evidence type="ECO:0000256" key="3">
    <source>
        <dbReference type="ARBA" id="ARBA00022722"/>
    </source>
</evidence>
<dbReference type="InterPro" id="IPR006483">
    <property type="entry name" value="CRISPR-assoc_Cas3_HD"/>
</dbReference>
<dbReference type="STRING" id="335543.Sfum_2824"/>
<evidence type="ECO:0000259" key="10">
    <source>
        <dbReference type="PROSITE" id="PS51192"/>
    </source>
</evidence>
<dbReference type="Proteomes" id="UP000001784">
    <property type="component" value="Chromosome"/>
</dbReference>
<dbReference type="NCBIfam" id="TIGR01596">
    <property type="entry name" value="cas3_HD"/>
    <property type="match status" value="1"/>
</dbReference>
<evidence type="ECO:0000256" key="1">
    <source>
        <dbReference type="ARBA" id="ARBA00006847"/>
    </source>
</evidence>
<evidence type="ECO:0000256" key="4">
    <source>
        <dbReference type="ARBA" id="ARBA00022723"/>
    </source>
</evidence>
<dbReference type="GO" id="GO:0046872">
    <property type="term" value="F:metal ion binding"/>
    <property type="evidence" value="ECO:0007669"/>
    <property type="project" value="UniProtKB-KW"/>
</dbReference>
<name>A0LM50_SYNFM</name>
<comment type="similarity">
    <text evidence="2">In the central section; belongs to the CRISPR-associated helicase Cas3 family.</text>
</comment>
<dbReference type="eggNOG" id="COG1203">
    <property type="taxonomic scope" value="Bacteria"/>
</dbReference>
<dbReference type="EMBL" id="CP000478">
    <property type="protein sequence ID" value="ABK18502.1"/>
    <property type="molecule type" value="Genomic_DNA"/>
</dbReference>
<dbReference type="KEGG" id="sfu:Sfum_2824"/>
<evidence type="ECO:0000313" key="12">
    <source>
        <dbReference type="EMBL" id="ABK18502.1"/>
    </source>
</evidence>
<reference evidence="12 13" key="1">
    <citation type="submission" date="2006-10" db="EMBL/GenBank/DDBJ databases">
        <title>Complete sequence of Syntrophobacter fumaroxidans MPOB.</title>
        <authorList>
            <consortium name="US DOE Joint Genome Institute"/>
            <person name="Copeland A."/>
            <person name="Lucas S."/>
            <person name="Lapidus A."/>
            <person name="Barry K."/>
            <person name="Detter J.C."/>
            <person name="Glavina del Rio T."/>
            <person name="Hammon N."/>
            <person name="Israni S."/>
            <person name="Pitluck S."/>
            <person name="Goltsman E.G."/>
            <person name="Martinez M."/>
            <person name="Schmutz J."/>
            <person name="Larimer F."/>
            <person name="Land M."/>
            <person name="Hauser L."/>
            <person name="Kyrpides N."/>
            <person name="Kim E."/>
            <person name="Boone D.R."/>
            <person name="Brockman F."/>
            <person name="Culley D."/>
            <person name="Ferry J."/>
            <person name="Gunsalus R."/>
            <person name="McInerney M.J."/>
            <person name="Morrison M."/>
            <person name="Plugge C."/>
            <person name="Rohlin L."/>
            <person name="Scholten J."/>
            <person name="Sieber J."/>
            <person name="Stams A.J.M."/>
            <person name="Worm P."/>
            <person name="Henstra A.M."/>
            <person name="Richardson P."/>
        </authorList>
    </citation>
    <scope>NUCLEOTIDE SEQUENCE [LARGE SCALE GENOMIC DNA]</scope>
    <source>
        <strain evidence="13">DSM 10017 / MPOB</strain>
    </source>
</reference>
<protein>
    <submittedName>
        <fullName evidence="12">CRISPR-associated helicase, Cas3 family</fullName>
    </submittedName>
</protein>
<dbReference type="InterPro" id="IPR011545">
    <property type="entry name" value="DEAD/DEAH_box_helicase_dom"/>
</dbReference>
<dbReference type="Pfam" id="PF00270">
    <property type="entry name" value="DEAD"/>
    <property type="match status" value="1"/>
</dbReference>
<evidence type="ECO:0000313" key="13">
    <source>
        <dbReference type="Proteomes" id="UP000001784"/>
    </source>
</evidence>
<keyword evidence="6" id="KW-0378">Hydrolase</keyword>
<dbReference type="InterPro" id="IPR027417">
    <property type="entry name" value="P-loop_NTPase"/>
</dbReference>
<dbReference type="GO" id="GO:0003723">
    <property type="term" value="F:RNA binding"/>
    <property type="evidence" value="ECO:0007669"/>
    <property type="project" value="TreeGrafter"/>
</dbReference>
<dbReference type="InterPro" id="IPR054712">
    <property type="entry name" value="Cas3-like_dom"/>
</dbReference>
<dbReference type="FunCoup" id="A0LM50">
    <property type="interactions" value="10"/>
</dbReference>
<evidence type="ECO:0000256" key="8">
    <source>
        <dbReference type="ARBA" id="ARBA00022840"/>
    </source>
</evidence>
<dbReference type="PROSITE" id="PS51192">
    <property type="entry name" value="HELICASE_ATP_BIND_1"/>
    <property type="match status" value="1"/>
</dbReference>
<keyword evidence="3" id="KW-0540">Nuclease</keyword>
<dbReference type="SMART" id="SM00487">
    <property type="entry name" value="DEXDc"/>
    <property type="match status" value="1"/>
</dbReference>
<dbReference type="InterPro" id="IPR014001">
    <property type="entry name" value="Helicase_ATP-bd"/>
</dbReference>
<gene>
    <name evidence="12" type="ordered locus">Sfum_2824</name>
</gene>
<feature type="domain" description="Helicase ATP-binding" evidence="10">
    <location>
        <begin position="265"/>
        <end position="466"/>
    </location>
</feature>
<keyword evidence="9" id="KW-0051">Antiviral defense</keyword>
<evidence type="ECO:0000256" key="6">
    <source>
        <dbReference type="ARBA" id="ARBA00022801"/>
    </source>
</evidence>
<dbReference type="PANTHER" id="PTHR47963:SF9">
    <property type="entry name" value="CRISPR-ASSOCIATED ENDONUCLEASE_HELICASE CAS3"/>
    <property type="match status" value="1"/>
</dbReference>
<organism evidence="12 13">
    <name type="scientific">Syntrophobacter fumaroxidans (strain DSM 10017 / MPOB)</name>
    <dbReference type="NCBI Taxonomy" id="335543"/>
    <lineage>
        <taxon>Bacteria</taxon>
        <taxon>Pseudomonadati</taxon>
        <taxon>Thermodesulfobacteriota</taxon>
        <taxon>Syntrophobacteria</taxon>
        <taxon>Syntrophobacterales</taxon>
        <taxon>Syntrophobacteraceae</taxon>
        <taxon>Syntrophobacter</taxon>
    </lineage>
</organism>
<dbReference type="SMART" id="SM00490">
    <property type="entry name" value="HELICc"/>
    <property type="match status" value="1"/>
</dbReference>
<dbReference type="AlphaFoldDB" id="A0LM50"/>
<dbReference type="GO" id="GO:0016787">
    <property type="term" value="F:hydrolase activity"/>
    <property type="evidence" value="ECO:0007669"/>
    <property type="project" value="UniProtKB-KW"/>
</dbReference>
<dbReference type="Gene3D" id="1.10.3210.30">
    <property type="match status" value="1"/>
</dbReference>
<dbReference type="GO" id="GO:0003724">
    <property type="term" value="F:RNA helicase activity"/>
    <property type="evidence" value="ECO:0007669"/>
    <property type="project" value="TreeGrafter"/>
</dbReference>
<keyword evidence="13" id="KW-1185">Reference proteome</keyword>
<evidence type="ECO:0000256" key="9">
    <source>
        <dbReference type="ARBA" id="ARBA00023118"/>
    </source>
</evidence>
<dbReference type="PROSITE" id="PS51643">
    <property type="entry name" value="HD_CAS3"/>
    <property type="match status" value="1"/>
</dbReference>
<dbReference type="NCBIfam" id="TIGR01587">
    <property type="entry name" value="cas3_core"/>
    <property type="match status" value="1"/>
</dbReference>
<keyword evidence="7" id="KW-0347">Helicase</keyword>
<dbReference type="Pfam" id="PF18019">
    <property type="entry name" value="Cas3_HD"/>
    <property type="match status" value="1"/>
</dbReference>
<accession>A0LM50</accession>
<dbReference type="GO" id="GO:0005524">
    <property type="term" value="F:ATP binding"/>
    <property type="evidence" value="ECO:0007669"/>
    <property type="project" value="UniProtKB-KW"/>
</dbReference>
<dbReference type="GO" id="GO:0004518">
    <property type="term" value="F:nuclease activity"/>
    <property type="evidence" value="ECO:0007669"/>
    <property type="project" value="UniProtKB-KW"/>
</dbReference>
<dbReference type="InterPro" id="IPR001650">
    <property type="entry name" value="Helicase_C-like"/>
</dbReference>
<dbReference type="InterPro" id="IPR006474">
    <property type="entry name" value="Helicase_Cas3_CRISPR-ass_core"/>
</dbReference>
<dbReference type="GO" id="GO:0051607">
    <property type="term" value="P:defense response to virus"/>
    <property type="evidence" value="ECO:0007669"/>
    <property type="project" value="UniProtKB-KW"/>
</dbReference>
<evidence type="ECO:0000256" key="5">
    <source>
        <dbReference type="ARBA" id="ARBA00022741"/>
    </source>
</evidence>
<dbReference type="SUPFAM" id="SSF52540">
    <property type="entry name" value="P-loop containing nucleoside triphosphate hydrolases"/>
    <property type="match status" value="1"/>
</dbReference>
<dbReference type="Pfam" id="PF22590">
    <property type="entry name" value="Cas3-like_C_2"/>
    <property type="match status" value="1"/>
</dbReference>
<dbReference type="HOGENOM" id="CLU_013924_1_0_7"/>
<dbReference type="InterPro" id="IPR038257">
    <property type="entry name" value="CRISPR-assoc_Cas3_HD_sf"/>
</dbReference>
<keyword evidence="8" id="KW-0067">ATP-binding</keyword>
<evidence type="ECO:0000256" key="7">
    <source>
        <dbReference type="ARBA" id="ARBA00022806"/>
    </source>
</evidence>
<dbReference type="RefSeq" id="WP_011699669.1">
    <property type="nucleotide sequence ID" value="NC_008554.1"/>
</dbReference>
<evidence type="ECO:0000259" key="11">
    <source>
        <dbReference type="PROSITE" id="PS51643"/>
    </source>
</evidence>
<keyword evidence="5" id="KW-0547">Nucleotide-binding</keyword>
<feature type="domain" description="HD Cas3-type" evidence="11">
    <location>
        <begin position="14"/>
        <end position="198"/>
    </location>
</feature>
<dbReference type="InParanoid" id="A0LM50"/>
<dbReference type="PANTHER" id="PTHR47963">
    <property type="entry name" value="DEAD-BOX ATP-DEPENDENT RNA HELICASE 47, MITOCHONDRIAL"/>
    <property type="match status" value="1"/>
</dbReference>
<dbReference type="Gene3D" id="3.40.50.300">
    <property type="entry name" value="P-loop containing nucleotide triphosphate hydrolases"/>
    <property type="match status" value="2"/>
</dbReference>
<evidence type="ECO:0000256" key="2">
    <source>
        <dbReference type="ARBA" id="ARBA00009046"/>
    </source>
</evidence>
<dbReference type="CDD" id="cd09641">
    <property type="entry name" value="Cas3''_I"/>
    <property type="match status" value="1"/>
</dbReference>
<dbReference type="InterPro" id="IPR050547">
    <property type="entry name" value="DEAD_box_RNA_helicases"/>
</dbReference>